<accession>A0A0C3DLY8</accession>
<reference evidence="3 4" key="1">
    <citation type="submission" date="2014-04" db="EMBL/GenBank/DDBJ databases">
        <authorList>
            <consortium name="DOE Joint Genome Institute"/>
            <person name="Kuo A."/>
            <person name="Martino E."/>
            <person name="Perotto S."/>
            <person name="Kohler A."/>
            <person name="Nagy L.G."/>
            <person name="Floudas D."/>
            <person name="Copeland A."/>
            <person name="Barry K.W."/>
            <person name="Cichocki N."/>
            <person name="Veneault-Fourrey C."/>
            <person name="LaButti K."/>
            <person name="Lindquist E.A."/>
            <person name="Lipzen A."/>
            <person name="Lundell T."/>
            <person name="Morin E."/>
            <person name="Murat C."/>
            <person name="Sun H."/>
            <person name="Tunlid A."/>
            <person name="Henrissat B."/>
            <person name="Grigoriev I.V."/>
            <person name="Hibbett D.S."/>
            <person name="Martin F."/>
            <person name="Nordberg H.P."/>
            <person name="Cantor M.N."/>
            <person name="Hua S.X."/>
        </authorList>
    </citation>
    <scope>NUCLEOTIDE SEQUENCE [LARGE SCALE GENOMIC DNA]</scope>
    <source>
        <strain evidence="3 4">Zn</strain>
    </source>
</reference>
<dbReference type="Proteomes" id="UP000054321">
    <property type="component" value="Unassembled WGS sequence"/>
</dbReference>
<evidence type="ECO:0000259" key="2">
    <source>
        <dbReference type="PROSITE" id="PS00036"/>
    </source>
</evidence>
<dbReference type="SUPFAM" id="SSF57959">
    <property type="entry name" value="Leucine zipper domain"/>
    <property type="match status" value="1"/>
</dbReference>
<dbReference type="InParanoid" id="A0A0C3DLY8"/>
<feature type="region of interest" description="Disordered" evidence="1">
    <location>
        <begin position="109"/>
        <end position="142"/>
    </location>
</feature>
<dbReference type="CDD" id="cd14688">
    <property type="entry name" value="bZIP_YAP"/>
    <property type="match status" value="1"/>
</dbReference>
<feature type="compositionally biased region" description="Polar residues" evidence="1">
    <location>
        <begin position="114"/>
        <end position="124"/>
    </location>
</feature>
<dbReference type="InterPro" id="IPR046347">
    <property type="entry name" value="bZIP_sf"/>
</dbReference>
<dbReference type="InterPro" id="IPR052635">
    <property type="entry name" value="Sec_Metab_Biosynth_Reg"/>
</dbReference>
<protein>
    <recommendedName>
        <fullName evidence="2">BZIP domain-containing protein</fullName>
    </recommendedName>
</protein>
<sequence>MEVSNGVLRGSNALLQIPPNPETAILIKNGHLAARGMEAYNLDSTQNSPGPWEVPVMESHDSDAANDVSDSIERRRMQNRLAQRNHRKRVRAHISALEQRVVENILSAAPKETSVPTPSTENTIPPTSLAQSSSLSPLTSTSLPSQYPALATSIGSVASQSNLGIEDMLHFMEFPQTAEDTCSSHAATSQGWVPTSTSSYAATLPRCTACYDMVQPYTTNTIKESCCKVYSELSPPYNRHVYSPLWQDAGMYGYGGEARANPGDLSIPHPHRPPALRPQMSTTQQHFNIPQSTHIPSISYCHNPRLHSWGPPVSLRPEHMSMRMSTYLFLMSASGSTVDIVCLRYRLSIGQVVDHADC</sequence>
<dbReference type="OrthoDB" id="4496773at2759"/>
<feature type="domain" description="BZIP" evidence="2">
    <location>
        <begin position="74"/>
        <end position="89"/>
    </location>
</feature>
<keyword evidence="4" id="KW-1185">Reference proteome</keyword>
<dbReference type="PROSITE" id="PS00036">
    <property type="entry name" value="BZIP_BASIC"/>
    <property type="match status" value="1"/>
</dbReference>
<name>A0A0C3DLY8_OIDMZ</name>
<dbReference type="PANTHER" id="PTHR39607">
    <property type="entry name" value="XANTHOCILLIN BIOSYNTHESIS CLUSTER TRANSCRIPTION FACTOR XANC-RELATED"/>
    <property type="match status" value="1"/>
</dbReference>
<dbReference type="Gene3D" id="1.20.5.170">
    <property type="match status" value="1"/>
</dbReference>
<organism evidence="3 4">
    <name type="scientific">Oidiodendron maius (strain Zn)</name>
    <dbReference type="NCBI Taxonomy" id="913774"/>
    <lineage>
        <taxon>Eukaryota</taxon>
        <taxon>Fungi</taxon>
        <taxon>Dikarya</taxon>
        <taxon>Ascomycota</taxon>
        <taxon>Pezizomycotina</taxon>
        <taxon>Leotiomycetes</taxon>
        <taxon>Leotiomycetes incertae sedis</taxon>
        <taxon>Myxotrichaceae</taxon>
        <taxon>Oidiodendron</taxon>
    </lineage>
</organism>
<dbReference type="HOGENOM" id="CLU_774101_0_0_1"/>
<evidence type="ECO:0000256" key="1">
    <source>
        <dbReference type="SAM" id="MobiDB-lite"/>
    </source>
</evidence>
<evidence type="ECO:0000313" key="3">
    <source>
        <dbReference type="EMBL" id="KIN03048.1"/>
    </source>
</evidence>
<reference evidence="4" key="2">
    <citation type="submission" date="2015-01" db="EMBL/GenBank/DDBJ databases">
        <title>Evolutionary Origins and Diversification of the Mycorrhizal Mutualists.</title>
        <authorList>
            <consortium name="DOE Joint Genome Institute"/>
            <consortium name="Mycorrhizal Genomics Consortium"/>
            <person name="Kohler A."/>
            <person name="Kuo A."/>
            <person name="Nagy L.G."/>
            <person name="Floudas D."/>
            <person name="Copeland A."/>
            <person name="Barry K.W."/>
            <person name="Cichocki N."/>
            <person name="Veneault-Fourrey C."/>
            <person name="LaButti K."/>
            <person name="Lindquist E.A."/>
            <person name="Lipzen A."/>
            <person name="Lundell T."/>
            <person name="Morin E."/>
            <person name="Murat C."/>
            <person name="Riley R."/>
            <person name="Ohm R."/>
            <person name="Sun H."/>
            <person name="Tunlid A."/>
            <person name="Henrissat B."/>
            <person name="Grigoriev I.V."/>
            <person name="Hibbett D.S."/>
            <person name="Martin F."/>
        </authorList>
    </citation>
    <scope>NUCLEOTIDE SEQUENCE [LARGE SCALE GENOMIC DNA]</scope>
    <source>
        <strain evidence="4">Zn</strain>
    </source>
</reference>
<dbReference type="PANTHER" id="PTHR39607:SF3">
    <property type="entry name" value="BZIP DOMAIN-CONTAINING PROTEIN"/>
    <property type="match status" value="1"/>
</dbReference>
<dbReference type="InterPro" id="IPR004827">
    <property type="entry name" value="bZIP"/>
</dbReference>
<gene>
    <name evidence="3" type="ORF">OIDMADRAFT_52857</name>
</gene>
<dbReference type="AlphaFoldDB" id="A0A0C3DLY8"/>
<evidence type="ECO:0000313" key="4">
    <source>
        <dbReference type="Proteomes" id="UP000054321"/>
    </source>
</evidence>
<dbReference type="EMBL" id="KN832874">
    <property type="protein sequence ID" value="KIN03048.1"/>
    <property type="molecule type" value="Genomic_DNA"/>
</dbReference>
<proteinExistence type="predicted"/>
<feature type="compositionally biased region" description="Low complexity" evidence="1">
    <location>
        <begin position="125"/>
        <end position="142"/>
    </location>
</feature>
<dbReference type="GO" id="GO:0003700">
    <property type="term" value="F:DNA-binding transcription factor activity"/>
    <property type="evidence" value="ECO:0007669"/>
    <property type="project" value="InterPro"/>
</dbReference>